<dbReference type="Pfam" id="PF00580">
    <property type="entry name" value="UvrD-helicase"/>
    <property type="match status" value="2"/>
</dbReference>
<dbReference type="Pfam" id="PF13361">
    <property type="entry name" value="UvrD_C"/>
    <property type="match status" value="1"/>
</dbReference>
<evidence type="ECO:0000256" key="15">
    <source>
        <dbReference type="PROSITE-ProRule" id="PRU00560"/>
    </source>
</evidence>
<evidence type="ECO:0000256" key="2">
    <source>
        <dbReference type="ARBA" id="ARBA00022722"/>
    </source>
</evidence>
<dbReference type="AlphaFoldDB" id="A0A126ZXS8"/>
<dbReference type="PANTHER" id="PTHR11070:SF2">
    <property type="entry name" value="ATP-DEPENDENT DNA HELICASE SRS2"/>
    <property type="match status" value="1"/>
</dbReference>
<dbReference type="InterPro" id="IPR014017">
    <property type="entry name" value="DNA_helicase_UvrD-like_C"/>
</dbReference>
<evidence type="ECO:0000256" key="6">
    <source>
        <dbReference type="ARBA" id="ARBA00022806"/>
    </source>
</evidence>
<feature type="domain" description="UvrD-like helicase ATP-binding" evidence="16">
    <location>
        <begin position="1"/>
        <end position="428"/>
    </location>
</feature>
<accession>A0A126ZXS8</accession>
<organism evidence="18 19">
    <name type="scientific">Sinomonas atrocyanea</name>
    <dbReference type="NCBI Taxonomy" id="37927"/>
    <lineage>
        <taxon>Bacteria</taxon>
        <taxon>Bacillati</taxon>
        <taxon>Actinomycetota</taxon>
        <taxon>Actinomycetes</taxon>
        <taxon>Micrococcales</taxon>
        <taxon>Micrococcaceae</taxon>
        <taxon>Sinomonas</taxon>
    </lineage>
</organism>
<keyword evidence="3 15" id="KW-0547">Nucleotide-binding</keyword>
<dbReference type="Gene3D" id="1.10.10.160">
    <property type="match status" value="1"/>
</dbReference>
<dbReference type="InterPro" id="IPR000212">
    <property type="entry name" value="DNA_helicase_UvrD/REP"/>
</dbReference>
<dbReference type="InterPro" id="IPR011335">
    <property type="entry name" value="Restrct_endonuc-II-like"/>
</dbReference>
<dbReference type="GO" id="GO:0043138">
    <property type="term" value="F:3'-5' DNA helicase activity"/>
    <property type="evidence" value="ECO:0007669"/>
    <property type="project" value="UniProtKB-EC"/>
</dbReference>
<evidence type="ECO:0000256" key="1">
    <source>
        <dbReference type="ARBA" id="ARBA00009922"/>
    </source>
</evidence>
<keyword evidence="5 15" id="KW-0378">Hydrolase</keyword>
<dbReference type="STRING" id="37927.SA2016_1298"/>
<sequence length="1075" mass="116907">MSAHLLENVTMVSASAGTGKTYTLTEKIVQEITAGTPAEKIMATTFTKKAAGELRERIAARLLDAGGGAPAPALAAASQQLGASLIGTVNSVCGQLLAEYAIDAGLSPALEVIGEDQLAAMFRLATDEIRAEHAEVLAPVAVRLGTHPDLAQGYGVESWEETLQRIVNLARANRLDANAVLACAEPSWAGFRGFLDPPGEDRRPEWFRELHALRAELDRTVARGVHEDGTAANLTTKSFLENHPKVLDRIARAQSVETTPWEVWRGFLGSGAPAPLKKIFGPLRDRIGAELLSNPALHADLEGYVRGLFRCAAKSLEAYEQFKRVNALMDFVDQEARVLDLARHNRAFRESFRARVDVLVVDEFQDTSPLQLALFLELGALVRRSVWVGDPKQAIYEFRGTDPELMEAVMARVPAERREQLSHTWRSRQAVVDLSNAVFERVFADHGMTAESVHLELPPARAAALGEDPGSVEAWSRPAGRAEDRLRATAAGVKDLLGRRPGLRPCDVAVLTRTNAEVRAVAAALDALGLRASLDPRALGGAREVQLARAGMAYVADRYDTVALAELVALHPEHPSHLTWQRELLGAVVPREQVRNEAGEVVAGPRLVHDAWRAVPVVAALDALREQAVAATPTEVLEAVTGVLGLPQLIAGWFAPERRLRNLDAFRGAVELYYERCRALREPATLRGFLEYFASDEHESAENSGPDVVNVLTYHRAKGLEWPVVVMESLDKETKARPFGTGVEQTRELDLADPLAGRWIRLWPSPFPYGGSALDQRAQQSEAAARFLAREQRNQARLMYVGMTRAAHTTVLTAKNGSPSMLNDLGIESLVAWKAGEEPAAGAVTVCRDTQIPARLACLQPAEAVADDGGWLPRFVDPPAAGAGAVRRPARLKASEVSAEGLEAEIREAAVLGAPLATHGSEEWGAVGSAVHAYLGTEFRVLDPASRARLAGRLVERWGVARTIDASLLTTAGERFEAWLDAEFPGWVRHREAAIGWRPDGQTMEGWIDLLLEGPDGFVLVDHKTYPGHDPAGHIRAHYLGQMDAYRRAVEAATGRPVVRVLMHLPALGRVYEVA</sequence>
<gene>
    <name evidence="18" type="ORF">SA2016_1298</name>
</gene>
<dbReference type="SUPFAM" id="SSF52980">
    <property type="entry name" value="Restriction endonuclease-like"/>
    <property type="match status" value="1"/>
</dbReference>
<dbReference type="PATRIC" id="fig|37927.3.peg.1344"/>
<keyword evidence="19" id="KW-1185">Reference proteome</keyword>
<evidence type="ECO:0000256" key="11">
    <source>
        <dbReference type="ARBA" id="ARBA00023235"/>
    </source>
</evidence>
<dbReference type="InterPro" id="IPR027417">
    <property type="entry name" value="P-loop_NTPase"/>
</dbReference>
<evidence type="ECO:0000313" key="18">
    <source>
        <dbReference type="EMBL" id="AMM31978.1"/>
    </source>
</evidence>
<keyword evidence="9" id="KW-0238">DNA-binding</keyword>
<dbReference type="GO" id="GO:0004527">
    <property type="term" value="F:exonuclease activity"/>
    <property type="evidence" value="ECO:0007669"/>
    <property type="project" value="UniProtKB-KW"/>
</dbReference>
<evidence type="ECO:0000256" key="12">
    <source>
        <dbReference type="ARBA" id="ARBA00034617"/>
    </source>
</evidence>
<dbReference type="Gene3D" id="3.40.50.300">
    <property type="entry name" value="P-loop containing nucleotide triphosphate hydrolases"/>
    <property type="match status" value="4"/>
</dbReference>
<dbReference type="OrthoDB" id="9810135at2"/>
<keyword evidence="6 15" id="KW-0347">Helicase</keyword>
<evidence type="ECO:0000313" key="19">
    <source>
        <dbReference type="Proteomes" id="UP000070134"/>
    </source>
</evidence>
<dbReference type="Gene3D" id="3.90.320.10">
    <property type="match status" value="1"/>
</dbReference>
<evidence type="ECO:0000256" key="13">
    <source>
        <dbReference type="ARBA" id="ARBA00034808"/>
    </source>
</evidence>
<reference evidence="18 19" key="1">
    <citation type="submission" date="2016-02" db="EMBL/GenBank/DDBJ databases">
        <title>Complete genome of Sinomonas atrocyanea KCTC 3377.</title>
        <authorList>
            <person name="Kim K.M."/>
        </authorList>
    </citation>
    <scope>NUCLEOTIDE SEQUENCE [LARGE SCALE GENOMIC DNA]</scope>
    <source>
        <strain evidence="18 19">KCTC 3377</strain>
    </source>
</reference>
<proteinExistence type="inferred from homology"/>
<dbReference type="GO" id="GO:0003677">
    <property type="term" value="F:DNA binding"/>
    <property type="evidence" value="ECO:0007669"/>
    <property type="project" value="UniProtKB-KW"/>
</dbReference>
<evidence type="ECO:0000256" key="9">
    <source>
        <dbReference type="ARBA" id="ARBA00023125"/>
    </source>
</evidence>
<evidence type="ECO:0000256" key="10">
    <source>
        <dbReference type="ARBA" id="ARBA00023204"/>
    </source>
</evidence>
<feature type="binding site" evidence="15">
    <location>
        <begin position="14"/>
        <end position="21"/>
    </location>
    <ligand>
        <name>ATP</name>
        <dbReference type="ChEBI" id="CHEBI:30616"/>
    </ligand>
</feature>
<comment type="similarity">
    <text evidence="1">Belongs to the helicase family. UvrD subfamily.</text>
</comment>
<evidence type="ECO:0000256" key="4">
    <source>
        <dbReference type="ARBA" id="ARBA00022763"/>
    </source>
</evidence>
<dbReference type="Proteomes" id="UP000070134">
    <property type="component" value="Chromosome"/>
</dbReference>
<dbReference type="GO" id="GO:0033202">
    <property type="term" value="C:DNA helicase complex"/>
    <property type="evidence" value="ECO:0007669"/>
    <property type="project" value="TreeGrafter"/>
</dbReference>
<dbReference type="PROSITE" id="PS51217">
    <property type="entry name" value="UVRD_HELICASE_CTER"/>
    <property type="match status" value="1"/>
</dbReference>
<dbReference type="GO" id="GO:0005829">
    <property type="term" value="C:cytosol"/>
    <property type="evidence" value="ECO:0007669"/>
    <property type="project" value="TreeGrafter"/>
</dbReference>
<dbReference type="PROSITE" id="PS51198">
    <property type="entry name" value="UVRD_HELICASE_ATP_BIND"/>
    <property type="match status" value="1"/>
</dbReference>
<keyword evidence="7" id="KW-0269">Exonuclease</keyword>
<evidence type="ECO:0000259" key="16">
    <source>
        <dbReference type="PROSITE" id="PS51198"/>
    </source>
</evidence>
<keyword evidence="4" id="KW-0227">DNA damage</keyword>
<dbReference type="KEGG" id="satk:SA2016_1298"/>
<evidence type="ECO:0000256" key="14">
    <source>
        <dbReference type="ARBA" id="ARBA00048988"/>
    </source>
</evidence>
<evidence type="ECO:0000256" key="3">
    <source>
        <dbReference type="ARBA" id="ARBA00022741"/>
    </source>
</evidence>
<keyword evidence="11" id="KW-0413">Isomerase</keyword>
<dbReference type="SUPFAM" id="SSF52540">
    <property type="entry name" value="P-loop containing nucleoside triphosphate hydrolases"/>
    <property type="match status" value="1"/>
</dbReference>
<dbReference type="PANTHER" id="PTHR11070">
    <property type="entry name" value="UVRD / RECB / PCRA DNA HELICASE FAMILY MEMBER"/>
    <property type="match status" value="1"/>
</dbReference>
<evidence type="ECO:0000256" key="8">
    <source>
        <dbReference type="ARBA" id="ARBA00022840"/>
    </source>
</evidence>
<dbReference type="GO" id="GO:0005524">
    <property type="term" value="F:ATP binding"/>
    <property type="evidence" value="ECO:0007669"/>
    <property type="project" value="UniProtKB-UniRule"/>
</dbReference>
<dbReference type="InterPro" id="IPR013986">
    <property type="entry name" value="DExx_box_DNA_helicase_dom_sf"/>
</dbReference>
<evidence type="ECO:0000256" key="5">
    <source>
        <dbReference type="ARBA" id="ARBA00022801"/>
    </source>
</evidence>
<dbReference type="InterPro" id="IPR038726">
    <property type="entry name" value="PDDEXK_AddAB-type"/>
</dbReference>
<dbReference type="Pfam" id="PF12705">
    <property type="entry name" value="PDDEXK_1"/>
    <property type="match status" value="1"/>
</dbReference>
<dbReference type="GO" id="GO:0000725">
    <property type="term" value="P:recombinational repair"/>
    <property type="evidence" value="ECO:0007669"/>
    <property type="project" value="TreeGrafter"/>
</dbReference>
<dbReference type="EMBL" id="CP014518">
    <property type="protein sequence ID" value="AMM31978.1"/>
    <property type="molecule type" value="Genomic_DNA"/>
</dbReference>
<comment type="catalytic activity">
    <reaction evidence="12">
        <text>Couples ATP hydrolysis with the unwinding of duplex DNA by translocating in the 3'-5' direction.</text>
        <dbReference type="EC" id="5.6.2.4"/>
    </reaction>
</comment>
<comment type="catalytic activity">
    <reaction evidence="14">
        <text>ATP + H2O = ADP + phosphate + H(+)</text>
        <dbReference type="Rhea" id="RHEA:13065"/>
        <dbReference type="ChEBI" id="CHEBI:15377"/>
        <dbReference type="ChEBI" id="CHEBI:15378"/>
        <dbReference type="ChEBI" id="CHEBI:30616"/>
        <dbReference type="ChEBI" id="CHEBI:43474"/>
        <dbReference type="ChEBI" id="CHEBI:456216"/>
        <dbReference type="EC" id="5.6.2.4"/>
    </reaction>
</comment>
<protein>
    <recommendedName>
        <fullName evidence="13">DNA 3'-5' helicase</fullName>
        <ecNumber evidence="13">5.6.2.4</ecNumber>
    </recommendedName>
</protein>
<evidence type="ECO:0000256" key="7">
    <source>
        <dbReference type="ARBA" id="ARBA00022839"/>
    </source>
</evidence>
<feature type="domain" description="UvrD-like helicase C-terminal" evidence="17">
    <location>
        <begin position="429"/>
        <end position="719"/>
    </location>
</feature>
<dbReference type="InterPro" id="IPR011604">
    <property type="entry name" value="PDDEXK-like_dom_sf"/>
</dbReference>
<keyword evidence="2" id="KW-0540">Nuclease</keyword>
<keyword evidence="10" id="KW-0234">DNA repair</keyword>
<name>A0A126ZXS8_9MICC</name>
<dbReference type="RefSeq" id="WP_066496729.1">
    <property type="nucleotide sequence ID" value="NZ_BJMO01000045.1"/>
</dbReference>
<evidence type="ECO:0000259" key="17">
    <source>
        <dbReference type="PROSITE" id="PS51217"/>
    </source>
</evidence>
<keyword evidence="8 15" id="KW-0067">ATP-binding</keyword>
<dbReference type="InterPro" id="IPR014016">
    <property type="entry name" value="UvrD-like_ATP-bd"/>
</dbReference>
<dbReference type="EC" id="5.6.2.4" evidence="13"/>